<dbReference type="VEuPathDB" id="CryptoDB:Vbra_300"/>
<feature type="region of interest" description="Disordered" evidence="1">
    <location>
        <begin position="117"/>
        <end position="178"/>
    </location>
</feature>
<accession>A0A0G4G6G8</accession>
<feature type="region of interest" description="Disordered" evidence="1">
    <location>
        <begin position="876"/>
        <end position="920"/>
    </location>
</feature>
<gene>
    <name evidence="2" type="ORF">Vbra_300</name>
</gene>
<evidence type="ECO:0000313" key="2">
    <source>
        <dbReference type="EMBL" id="CEM24060.1"/>
    </source>
</evidence>
<feature type="compositionally biased region" description="Low complexity" evidence="1">
    <location>
        <begin position="609"/>
        <end position="622"/>
    </location>
</feature>
<evidence type="ECO:0000256" key="1">
    <source>
        <dbReference type="SAM" id="MobiDB-lite"/>
    </source>
</evidence>
<reference evidence="2 3" key="1">
    <citation type="submission" date="2014-11" db="EMBL/GenBank/DDBJ databases">
        <authorList>
            <person name="Zhu J."/>
            <person name="Qi W."/>
            <person name="Song R."/>
        </authorList>
    </citation>
    <scope>NUCLEOTIDE SEQUENCE [LARGE SCALE GENOMIC DNA]</scope>
</reference>
<dbReference type="InParanoid" id="A0A0G4G6G8"/>
<keyword evidence="3" id="KW-1185">Reference proteome</keyword>
<feature type="region of interest" description="Disordered" evidence="1">
    <location>
        <begin position="346"/>
        <end position="384"/>
    </location>
</feature>
<organism evidence="2 3">
    <name type="scientific">Vitrella brassicaformis (strain CCMP3155)</name>
    <dbReference type="NCBI Taxonomy" id="1169540"/>
    <lineage>
        <taxon>Eukaryota</taxon>
        <taxon>Sar</taxon>
        <taxon>Alveolata</taxon>
        <taxon>Colpodellida</taxon>
        <taxon>Vitrellaceae</taxon>
        <taxon>Vitrella</taxon>
    </lineage>
</organism>
<sequence>MAQLRSNGTYYDASGLYNPDGADNTDTDDLSALVQKAYEKAGRRNPAENIVGEQRREFEEIIGWKLVETSRLRCQCIRDYLAKEKIPLPQISINNIADAKRDKENEDRGLKPWQTSQERLKEQEAQHQQQQQQKEKKKKDRKKDQHKEAADSSAPAAAAAAAASSSGTGQQPEDEMHLGDVSASELATLLSRLADMLVDMPIDWRLLVNTIPDECEAKSFPYRDREELSRVLGEVQRRDPNVVFNLWEEAKAECGKIVKIDEFVRLVDMMSFDTIKHIMDDKQVAFPLTRRGWQSEILTMDRHTIANLIEAAIDRDVQLSSPMRGATMTAYANENILRPEPDEIVEGEEDQPHDNYTQQQQQQPEELEPSRSSSAAHLSGAAKDVDTGELPRKYYTEEDSATVTTDIHAADIDISMTDWASRLVTEEAPNMPDLPNEYEPTNRVPVSRKEKGSEMPFLSTLCGVLKFWRIASRVWIGPCESIDAEKIELHMMDKYRIPAASRAWDDDPGSVWTVAVTCYVKKQCIAVLTSWSCDDLRTLLAMIVALFKPMGRKCLHPCDTYEAVFFANFIINTKLMQSWFDHLRTTTTLRKADLSSRLKYVEFVTPKGASSSSEASAKSATSRGSPTHEMPPGSAFAPAIAPPGGIAYGAAVGKHPTYDQFLDENNLPVMRQYIDRCDVPVSDWPSRLASCSAKELAEGTPINTREYKAGTLGIPLVAAITTVLRYWKVVEGCLLAERLDLDTEPPPSKGITIILTHRLSSRDGKGHPGNKLPDGLPWCIEITCSKKKQSVAVWTKWPEELLHSLLAMMEAALKPLAMTKRTIQPIPTYETGFFHEMIVNTQLLTSWIAYLHSVSPSDGRRYDDLDAYQEYRRQLNEPFRDTPKADSSPLHSLDEWRGGSGGRSAGRNRGTRGTYRPVER</sequence>
<dbReference type="EMBL" id="CDMY01000577">
    <property type="protein sequence ID" value="CEM24060.1"/>
    <property type="molecule type" value="Genomic_DNA"/>
</dbReference>
<feature type="region of interest" description="Disordered" evidence="1">
    <location>
        <begin position="609"/>
        <end position="635"/>
    </location>
</feature>
<dbReference type="AlphaFoldDB" id="A0A0G4G6G8"/>
<proteinExistence type="predicted"/>
<feature type="compositionally biased region" description="Low complexity" evidence="1">
    <location>
        <begin position="905"/>
        <end position="914"/>
    </location>
</feature>
<dbReference type="Proteomes" id="UP000041254">
    <property type="component" value="Unassembled WGS sequence"/>
</dbReference>
<evidence type="ECO:0000313" key="3">
    <source>
        <dbReference type="Proteomes" id="UP000041254"/>
    </source>
</evidence>
<protein>
    <submittedName>
        <fullName evidence="2">Uncharacterized protein</fullName>
    </submittedName>
</protein>
<name>A0A0G4G6G8_VITBC</name>
<feature type="compositionally biased region" description="Low complexity" evidence="1">
    <location>
        <begin position="151"/>
        <end position="166"/>
    </location>
</feature>